<gene>
    <name evidence="2" type="ORF">SARC_01850</name>
</gene>
<sequence>MHICLVADTRLQSVIDCHHHFKIHRKSFYIMSSAIKSTKDSIADTMHGAKDTVSNVIHQDGGRREKATTVADETGSGAGSVANNAYTSMQDKKTGMRTMAQGLKENIKGIKSTP</sequence>
<evidence type="ECO:0000256" key="1">
    <source>
        <dbReference type="SAM" id="MobiDB-lite"/>
    </source>
</evidence>
<accession>A0A0L0GAI8</accession>
<dbReference type="GeneID" id="25902354"/>
<organism evidence="2 3">
    <name type="scientific">Sphaeroforma arctica JP610</name>
    <dbReference type="NCBI Taxonomy" id="667725"/>
    <lineage>
        <taxon>Eukaryota</taxon>
        <taxon>Ichthyosporea</taxon>
        <taxon>Ichthyophonida</taxon>
        <taxon>Sphaeroforma</taxon>
    </lineage>
</organism>
<dbReference type="Proteomes" id="UP000054560">
    <property type="component" value="Unassembled WGS sequence"/>
</dbReference>
<evidence type="ECO:0000313" key="3">
    <source>
        <dbReference type="Proteomes" id="UP000054560"/>
    </source>
</evidence>
<protein>
    <submittedName>
        <fullName evidence="2">Uncharacterized protein</fullName>
    </submittedName>
</protein>
<evidence type="ECO:0000313" key="2">
    <source>
        <dbReference type="EMBL" id="KNC86005.1"/>
    </source>
</evidence>
<dbReference type="RefSeq" id="XP_014159907.1">
    <property type="nucleotide sequence ID" value="XM_014304432.1"/>
</dbReference>
<dbReference type="EMBL" id="KQ241673">
    <property type="protein sequence ID" value="KNC86005.1"/>
    <property type="molecule type" value="Genomic_DNA"/>
</dbReference>
<proteinExistence type="predicted"/>
<name>A0A0L0GAI8_9EUKA</name>
<keyword evidence="3" id="KW-1185">Reference proteome</keyword>
<dbReference type="AlphaFoldDB" id="A0A0L0GAI8"/>
<reference evidence="2 3" key="1">
    <citation type="submission" date="2011-02" db="EMBL/GenBank/DDBJ databases">
        <title>The Genome Sequence of Sphaeroforma arctica JP610.</title>
        <authorList>
            <consortium name="The Broad Institute Genome Sequencing Platform"/>
            <person name="Russ C."/>
            <person name="Cuomo C."/>
            <person name="Young S.K."/>
            <person name="Zeng Q."/>
            <person name="Gargeya S."/>
            <person name="Alvarado L."/>
            <person name="Berlin A."/>
            <person name="Chapman S.B."/>
            <person name="Chen Z."/>
            <person name="Freedman E."/>
            <person name="Gellesch M."/>
            <person name="Goldberg J."/>
            <person name="Griggs A."/>
            <person name="Gujja S."/>
            <person name="Heilman E."/>
            <person name="Heiman D."/>
            <person name="Howarth C."/>
            <person name="Mehta T."/>
            <person name="Neiman D."/>
            <person name="Pearson M."/>
            <person name="Roberts A."/>
            <person name="Saif S."/>
            <person name="Shea T."/>
            <person name="Shenoy N."/>
            <person name="Sisk P."/>
            <person name="Stolte C."/>
            <person name="Sykes S."/>
            <person name="White J."/>
            <person name="Yandava C."/>
            <person name="Burger G."/>
            <person name="Gray M.W."/>
            <person name="Holland P.W.H."/>
            <person name="King N."/>
            <person name="Lang F.B.F."/>
            <person name="Roger A.J."/>
            <person name="Ruiz-Trillo I."/>
            <person name="Haas B."/>
            <person name="Nusbaum C."/>
            <person name="Birren B."/>
        </authorList>
    </citation>
    <scope>NUCLEOTIDE SEQUENCE [LARGE SCALE GENOMIC DNA]</scope>
    <source>
        <strain evidence="2 3">JP610</strain>
    </source>
</reference>
<feature type="region of interest" description="Disordered" evidence="1">
    <location>
        <begin position="59"/>
        <end position="83"/>
    </location>
</feature>